<dbReference type="GO" id="GO:0006355">
    <property type="term" value="P:regulation of DNA-templated transcription"/>
    <property type="evidence" value="ECO:0007669"/>
    <property type="project" value="InterPro"/>
</dbReference>
<dbReference type="EMBL" id="JADBEM010000001">
    <property type="protein sequence ID" value="MBE1608380.1"/>
    <property type="molecule type" value="Genomic_DNA"/>
</dbReference>
<evidence type="ECO:0000313" key="2">
    <source>
        <dbReference type="EMBL" id="MBE1608380.1"/>
    </source>
</evidence>
<organism evidence="2 3">
    <name type="scientific">Actinopolymorpha pittospori</name>
    <dbReference type="NCBI Taxonomy" id="648752"/>
    <lineage>
        <taxon>Bacteria</taxon>
        <taxon>Bacillati</taxon>
        <taxon>Actinomycetota</taxon>
        <taxon>Actinomycetes</taxon>
        <taxon>Propionibacteriales</taxon>
        <taxon>Actinopolymorphaceae</taxon>
        <taxon>Actinopolymorpha</taxon>
    </lineage>
</organism>
<dbReference type="GO" id="GO:0003677">
    <property type="term" value="F:DNA binding"/>
    <property type="evidence" value="ECO:0007669"/>
    <property type="project" value="UniProtKB-KW"/>
</dbReference>
<sequence>MTVVQTSKVFLGRQPAAVDSAFAILETVARLGPGVTTRTLIETLQMPRATTYRLVRHLVEQGYLVRGPGLMLGPRVHALLQAAHGEDEPAAPDVHLTR</sequence>
<keyword evidence="2" id="KW-0238">DNA-binding</keyword>
<name>A0A927N4F8_9ACTN</name>
<comment type="caution">
    <text evidence="2">The sequence shown here is derived from an EMBL/GenBank/DDBJ whole genome shotgun (WGS) entry which is preliminary data.</text>
</comment>
<dbReference type="InterPro" id="IPR036388">
    <property type="entry name" value="WH-like_DNA-bd_sf"/>
</dbReference>
<dbReference type="Gene3D" id="1.10.10.10">
    <property type="entry name" value="Winged helix-like DNA-binding domain superfamily/Winged helix DNA-binding domain"/>
    <property type="match status" value="1"/>
</dbReference>
<accession>A0A927N4F8</accession>
<dbReference type="SMART" id="SM00346">
    <property type="entry name" value="HTH_ICLR"/>
    <property type="match status" value="1"/>
</dbReference>
<dbReference type="RefSeq" id="WP_192752162.1">
    <property type="nucleotide sequence ID" value="NZ_BAABJL010000134.1"/>
</dbReference>
<proteinExistence type="predicted"/>
<dbReference type="SUPFAM" id="SSF46785">
    <property type="entry name" value="Winged helix' DNA-binding domain"/>
    <property type="match status" value="1"/>
</dbReference>
<dbReference type="InterPro" id="IPR036390">
    <property type="entry name" value="WH_DNA-bd_sf"/>
</dbReference>
<dbReference type="AlphaFoldDB" id="A0A927N4F8"/>
<dbReference type="Pfam" id="PF09339">
    <property type="entry name" value="HTH_IclR"/>
    <property type="match status" value="1"/>
</dbReference>
<dbReference type="InterPro" id="IPR005471">
    <property type="entry name" value="Tscrpt_reg_IclR_N"/>
</dbReference>
<evidence type="ECO:0000259" key="1">
    <source>
        <dbReference type="PROSITE" id="PS51077"/>
    </source>
</evidence>
<protein>
    <submittedName>
        <fullName evidence="2">DNA-binding IclR family transcriptional regulator</fullName>
    </submittedName>
</protein>
<dbReference type="Proteomes" id="UP000638648">
    <property type="component" value="Unassembled WGS sequence"/>
</dbReference>
<dbReference type="PROSITE" id="PS51077">
    <property type="entry name" value="HTH_ICLR"/>
    <property type="match status" value="1"/>
</dbReference>
<feature type="domain" description="HTH iclR-type" evidence="1">
    <location>
        <begin position="15"/>
        <end position="74"/>
    </location>
</feature>
<reference evidence="2" key="1">
    <citation type="submission" date="2020-10" db="EMBL/GenBank/DDBJ databases">
        <title>Sequencing the genomes of 1000 actinobacteria strains.</title>
        <authorList>
            <person name="Klenk H.-P."/>
        </authorList>
    </citation>
    <scope>NUCLEOTIDE SEQUENCE</scope>
    <source>
        <strain evidence="2">DSM 45354</strain>
    </source>
</reference>
<gene>
    <name evidence="2" type="ORF">HEB94_005228</name>
</gene>
<evidence type="ECO:0000313" key="3">
    <source>
        <dbReference type="Proteomes" id="UP000638648"/>
    </source>
</evidence>
<keyword evidence="3" id="KW-1185">Reference proteome</keyword>